<dbReference type="EMBL" id="PDNA01000059">
    <property type="protein sequence ID" value="PGH18147.1"/>
    <property type="molecule type" value="Genomic_DNA"/>
</dbReference>
<feature type="region of interest" description="Disordered" evidence="1">
    <location>
        <begin position="13"/>
        <end position="32"/>
    </location>
</feature>
<keyword evidence="3" id="KW-1185">Reference proteome</keyword>
<organism evidence="2 3">
    <name type="scientific">Polytolypa hystricis (strain UAMH7299)</name>
    <dbReference type="NCBI Taxonomy" id="1447883"/>
    <lineage>
        <taxon>Eukaryota</taxon>
        <taxon>Fungi</taxon>
        <taxon>Dikarya</taxon>
        <taxon>Ascomycota</taxon>
        <taxon>Pezizomycotina</taxon>
        <taxon>Eurotiomycetes</taxon>
        <taxon>Eurotiomycetidae</taxon>
        <taxon>Onygenales</taxon>
        <taxon>Onygenales incertae sedis</taxon>
        <taxon>Polytolypa</taxon>
    </lineage>
</organism>
<dbReference type="AlphaFoldDB" id="A0A2B7YC28"/>
<proteinExistence type="predicted"/>
<gene>
    <name evidence="2" type="ORF">AJ80_04534</name>
</gene>
<comment type="caution">
    <text evidence="2">The sequence shown here is derived from an EMBL/GenBank/DDBJ whole genome shotgun (WGS) entry which is preliminary data.</text>
</comment>
<evidence type="ECO:0000313" key="2">
    <source>
        <dbReference type="EMBL" id="PGH18147.1"/>
    </source>
</evidence>
<reference evidence="2 3" key="1">
    <citation type="submission" date="2017-10" db="EMBL/GenBank/DDBJ databases">
        <title>Comparative genomics in systemic dimorphic fungi from Ajellomycetaceae.</title>
        <authorList>
            <person name="Munoz J.F."/>
            <person name="Mcewen J.G."/>
            <person name="Clay O.K."/>
            <person name="Cuomo C.A."/>
        </authorList>
    </citation>
    <scope>NUCLEOTIDE SEQUENCE [LARGE SCALE GENOMIC DNA]</scope>
    <source>
        <strain evidence="2 3">UAMH7299</strain>
    </source>
</reference>
<accession>A0A2B7YC28</accession>
<dbReference type="Proteomes" id="UP000224634">
    <property type="component" value="Unassembled WGS sequence"/>
</dbReference>
<evidence type="ECO:0000256" key="1">
    <source>
        <dbReference type="SAM" id="MobiDB-lite"/>
    </source>
</evidence>
<sequence length="197" mass="22697">MIRGPVVNAATGWPVYQPKSPDSTLEAPSEDQLPTPVLTSLLTSIDLLNGPAEPKDLRIWVRTIDIAQASQQIPEYWIPGDEIPPFDKLDRQDIDRLCEMLSMSSNGKLLDSQNCPISWLPFQCELARFIVERDEMVRQQLSRVPKPQQQTSGTHMTVETFLQQRLEERLKDPAWKPELALREHRRDLERHRKSLHA</sequence>
<protein>
    <submittedName>
        <fullName evidence="2">Uncharacterized protein</fullName>
    </submittedName>
</protein>
<evidence type="ECO:0000313" key="3">
    <source>
        <dbReference type="Proteomes" id="UP000224634"/>
    </source>
</evidence>
<name>A0A2B7YC28_POLH7</name>